<dbReference type="OrthoDB" id="3797255at2759"/>
<dbReference type="EMBL" id="MU001494">
    <property type="protein sequence ID" value="KAF2449700.1"/>
    <property type="molecule type" value="Genomic_DNA"/>
</dbReference>
<evidence type="ECO:0000313" key="1">
    <source>
        <dbReference type="EMBL" id="KAF2449700.1"/>
    </source>
</evidence>
<name>A0A9P4PSZ9_9PLEO</name>
<organism evidence="1 2">
    <name type="scientific">Karstenula rhodostoma CBS 690.94</name>
    <dbReference type="NCBI Taxonomy" id="1392251"/>
    <lineage>
        <taxon>Eukaryota</taxon>
        <taxon>Fungi</taxon>
        <taxon>Dikarya</taxon>
        <taxon>Ascomycota</taxon>
        <taxon>Pezizomycotina</taxon>
        <taxon>Dothideomycetes</taxon>
        <taxon>Pleosporomycetidae</taxon>
        <taxon>Pleosporales</taxon>
        <taxon>Massarineae</taxon>
        <taxon>Didymosphaeriaceae</taxon>
        <taxon>Karstenula</taxon>
    </lineage>
</organism>
<protein>
    <submittedName>
        <fullName evidence="1">Uncharacterized protein</fullName>
    </submittedName>
</protein>
<comment type="caution">
    <text evidence="1">The sequence shown here is derived from an EMBL/GenBank/DDBJ whole genome shotgun (WGS) entry which is preliminary data.</text>
</comment>
<dbReference type="AlphaFoldDB" id="A0A9P4PSZ9"/>
<feature type="non-terminal residue" evidence="1">
    <location>
        <position position="1"/>
    </location>
</feature>
<gene>
    <name evidence="1" type="ORF">P171DRAFT_340712</name>
</gene>
<keyword evidence="2" id="KW-1185">Reference proteome</keyword>
<evidence type="ECO:0000313" key="2">
    <source>
        <dbReference type="Proteomes" id="UP000799764"/>
    </source>
</evidence>
<reference evidence="1" key="1">
    <citation type="journal article" date="2020" name="Stud. Mycol.">
        <title>101 Dothideomycetes genomes: a test case for predicting lifestyles and emergence of pathogens.</title>
        <authorList>
            <person name="Haridas S."/>
            <person name="Albert R."/>
            <person name="Binder M."/>
            <person name="Bloem J."/>
            <person name="Labutti K."/>
            <person name="Salamov A."/>
            <person name="Andreopoulos B."/>
            <person name="Baker S."/>
            <person name="Barry K."/>
            <person name="Bills G."/>
            <person name="Bluhm B."/>
            <person name="Cannon C."/>
            <person name="Castanera R."/>
            <person name="Culley D."/>
            <person name="Daum C."/>
            <person name="Ezra D."/>
            <person name="Gonzalez J."/>
            <person name="Henrissat B."/>
            <person name="Kuo A."/>
            <person name="Liang C."/>
            <person name="Lipzen A."/>
            <person name="Lutzoni F."/>
            <person name="Magnuson J."/>
            <person name="Mondo S."/>
            <person name="Nolan M."/>
            <person name="Ohm R."/>
            <person name="Pangilinan J."/>
            <person name="Park H.-J."/>
            <person name="Ramirez L."/>
            <person name="Alfaro M."/>
            <person name="Sun H."/>
            <person name="Tritt A."/>
            <person name="Yoshinaga Y."/>
            <person name="Zwiers L.-H."/>
            <person name="Turgeon B."/>
            <person name="Goodwin S."/>
            <person name="Spatafora J."/>
            <person name="Crous P."/>
            <person name="Grigoriev I."/>
        </authorList>
    </citation>
    <scope>NUCLEOTIDE SEQUENCE</scope>
    <source>
        <strain evidence="1">CBS 690.94</strain>
    </source>
</reference>
<feature type="non-terminal residue" evidence="1">
    <location>
        <position position="423"/>
    </location>
</feature>
<proteinExistence type="predicted"/>
<accession>A0A9P4PSZ9</accession>
<sequence length="423" mass="50185">TGGDLKFDFALHDPLAIGNMDVINITKHGNEDVYHLRRRGSDQCDEIKNDCLTYSGWTADDQLPCKEGYVVQRSPEKRNPKKNWICLGDYKMIYDIGDPSDPTKAEWYQLKRYERRWSQDVDATRGERCYDAEHVLEWSLLLKFLQEDRDKKDGHDSLCTLMWKYYSKQNMPKESIPVRKAKDYQKVLDKGEHFDYEWEYFKFSKFRSEWYDRKGETPIKEPRPIDWIGMQWPGKDKPKSKPPTPWEYELVVLSKEFNVKKNNVWDNENILPVPDYEPGTTNLKKTQANSDTLEALYANQYFEGGEEKTWPENRGKCKAIYKFTTLMSLVGLKDAWFEWMKKVHKDRLEKLNKILEEKVNIFKDDATATSRFKRWDFFGIFRRKVEKPQCGSETDDKKVLQRVELMLDAYDRLGKVDTELSLD</sequence>
<dbReference type="Proteomes" id="UP000799764">
    <property type="component" value="Unassembled WGS sequence"/>
</dbReference>